<evidence type="ECO:0000259" key="6">
    <source>
        <dbReference type="Pfam" id="PF00296"/>
    </source>
</evidence>
<keyword evidence="1" id="KW-0285">Flavoprotein</keyword>
<dbReference type="PANTHER" id="PTHR42847:SF4">
    <property type="entry name" value="ALKANESULFONATE MONOOXYGENASE-RELATED"/>
    <property type="match status" value="1"/>
</dbReference>
<accession>A0A7H8N2N5</accession>
<evidence type="ECO:0000256" key="1">
    <source>
        <dbReference type="ARBA" id="ARBA00022630"/>
    </source>
</evidence>
<feature type="region of interest" description="Disordered" evidence="5">
    <location>
        <begin position="379"/>
        <end position="399"/>
    </location>
</feature>
<keyword evidence="2" id="KW-0288">FMN</keyword>
<evidence type="ECO:0000313" key="7">
    <source>
        <dbReference type="EMBL" id="QKW48656.1"/>
    </source>
</evidence>
<keyword evidence="8" id="KW-1185">Reference proteome</keyword>
<evidence type="ECO:0000313" key="8">
    <source>
        <dbReference type="Proteomes" id="UP000509303"/>
    </source>
</evidence>
<evidence type="ECO:0000256" key="4">
    <source>
        <dbReference type="ARBA" id="ARBA00023033"/>
    </source>
</evidence>
<dbReference type="PANTHER" id="PTHR42847">
    <property type="entry name" value="ALKANESULFONATE MONOOXYGENASE"/>
    <property type="match status" value="1"/>
</dbReference>
<dbReference type="EMBL" id="CP054929">
    <property type="protein sequence ID" value="QKW48656.1"/>
    <property type="molecule type" value="Genomic_DNA"/>
</dbReference>
<feature type="domain" description="Luciferase-like" evidence="6">
    <location>
        <begin position="37"/>
        <end position="339"/>
    </location>
</feature>
<proteinExistence type="predicted"/>
<sequence length="399" mass="42565">MSIHLHWFLPTGGDGRTLVDRHAYAADKWRSGIGPVSGVRAPDIDYLTQIAKAAEHLGFEAVLTPTGTWCEDAWLTTAALAQHTKRLRFLVAFRPGVLSPVLAAQMAATYQRITGGRLLLNVVTGGDSTEQRRFGDHLDHDQRYARTAEFLSVVRGAWRGEPYDFAGEHYRIEGGLTALPPDPLPPVFFGGSSPAAGPVAAEHADVYLTWGEPPAQVREKIGWIRGLAERAGRDVRFGIRLHTISRDSAQQAWAVADGLLDDLDAETVAAAQGALGRSESVGQQRMLALHGGSRDKLEIAPNLWAGVGLVRGGAGTALVGSHAEVADRIEEYHALGIDHFVLSGYPHLEEAYWFGEGVAPELAARGLLATLTGGARAPLTHGHPAPTPGGAPLLVAGGR</sequence>
<evidence type="ECO:0000256" key="5">
    <source>
        <dbReference type="SAM" id="MobiDB-lite"/>
    </source>
</evidence>
<evidence type="ECO:0000256" key="3">
    <source>
        <dbReference type="ARBA" id="ARBA00023002"/>
    </source>
</evidence>
<dbReference type="InterPro" id="IPR011251">
    <property type="entry name" value="Luciferase-like_dom"/>
</dbReference>
<dbReference type="InterPro" id="IPR036661">
    <property type="entry name" value="Luciferase-like_sf"/>
</dbReference>
<protein>
    <submittedName>
        <fullName evidence="7">LLM class flavin-dependent oxidoreductase</fullName>
    </submittedName>
</protein>
<evidence type="ECO:0000256" key="2">
    <source>
        <dbReference type="ARBA" id="ARBA00022643"/>
    </source>
</evidence>
<dbReference type="Pfam" id="PF00296">
    <property type="entry name" value="Bac_luciferase"/>
    <property type="match status" value="1"/>
</dbReference>
<dbReference type="GO" id="GO:0046306">
    <property type="term" value="P:alkanesulfonate catabolic process"/>
    <property type="evidence" value="ECO:0007669"/>
    <property type="project" value="TreeGrafter"/>
</dbReference>
<dbReference type="Gene3D" id="3.20.20.30">
    <property type="entry name" value="Luciferase-like domain"/>
    <property type="match status" value="1"/>
</dbReference>
<name>A0A7H8N2N5_9ACTN</name>
<dbReference type="InterPro" id="IPR050172">
    <property type="entry name" value="SsuD_RutA_monooxygenase"/>
</dbReference>
<keyword evidence="3" id="KW-0560">Oxidoreductase</keyword>
<dbReference type="GO" id="GO:0008726">
    <property type="term" value="F:alkanesulfonate monooxygenase activity"/>
    <property type="evidence" value="ECO:0007669"/>
    <property type="project" value="TreeGrafter"/>
</dbReference>
<reference evidence="7 8" key="1">
    <citation type="submission" date="2020-06" db="EMBL/GenBank/DDBJ databases">
        <title>Genome mining for natural products.</title>
        <authorList>
            <person name="Zhang B."/>
            <person name="Shi J."/>
            <person name="Ge H."/>
        </authorList>
    </citation>
    <scope>NUCLEOTIDE SEQUENCE [LARGE SCALE GENOMIC DNA]</scope>
    <source>
        <strain evidence="7 8">NA00687</strain>
    </source>
</reference>
<gene>
    <name evidence="7" type="ORF">HUT08_02810</name>
</gene>
<dbReference type="AlphaFoldDB" id="A0A7H8N2N5"/>
<dbReference type="Proteomes" id="UP000509303">
    <property type="component" value="Chromosome"/>
</dbReference>
<dbReference type="RefSeq" id="WP_176160389.1">
    <property type="nucleotide sequence ID" value="NZ_CP054929.1"/>
</dbReference>
<dbReference type="SUPFAM" id="SSF51679">
    <property type="entry name" value="Bacterial luciferase-like"/>
    <property type="match status" value="1"/>
</dbReference>
<dbReference type="CDD" id="cd01094">
    <property type="entry name" value="Alkanesulfonate_monoxygenase"/>
    <property type="match status" value="1"/>
</dbReference>
<organism evidence="7 8">
    <name type="scientific">Streptomyces buecherae</name>
    <dbReference type="NCBI Taxonomy" id="2763006"/>
    <lineage>
        <taxon>Bacteria</taxon>
        <taxon>Bacillati</taxon>
        <taxon>Actinomycetota</taxon>
        <taxon>Actinomycetes</taxon>
        <taxon>Kitasatosporales</taxon>
        <taxon>Streptomycetaceae</taxon>
        <taxon>Streptomyces</taxon>
    </lineage>
</organism>
<keyword evidence="4" id="KW-0503">Monooxygenase</keyword>